<evidence type="ECO:0000256" key="1">
    <source>
        <dbReference type="ARBA" id="ARBA00000085"/>
    </source>
</evidence>
<evidence type="ECO:0000256" key="4">
    <source>
        <dbReference type="ARBA" id="ARBA00022553"/>
    </source>
</evidence>
<evidence type="ECO:0000256" key="5">
    <source>
        <dbReference type="ARBA" id="ARBA00022777"/>
    </source>
</evidence>
<feature type="domain" description="Phytochrome chromophore attachment site" evidence="7">
    <location>
        <begin position="260"/>
        <end position="398"/>
    </location>
</feature>
<dbReference type="InterPro" id="IPR003018">
    <property type="entry name" value="GAF"/>
</dbReference>
<evidence type="ECO:0000313" key="9">
    <source>
        <dbReference type="EMBL" id="ERT09089.1"/>
    </source>
</evidence>
<dbReference type="CDD" id="cd00082">
    <property type="entry name" value="HisKA"/>
    <property type="match status" value="1"/>
</dbReference>
<evidence type="ECO:0000256" key="3">
    <source>
        <dbReference type="ARBA" id="ARBA00012438"/>
    </source>
</evidence>
<dbReference type="SUPFAM" id="SSF47384">
    <property type="entry name" value="Homodimeric domain of signal transducing histidine kinase"/>
    <property type="match status" value="1"/>
</dbReference>
<dbReference type="PROSITE" id="PS50046">
    <property type="entry name" value="PHYTOCHROME_2"/>
    <property type="match status" value="2"/>
</dbReference>
<organism evidence="9 10">
    <name type="scientific">Lyngbya aestuarii BL J</name>
    <dbReference type="NCBI Taxonomy" id="1348334"/>
    <lineage>
        <taxon>Bacteria</taxon>
        <taxon>Bacillati</taxon>
        <taxon>Cyanobacteriota</taxon>
        <taxon>Cyanophyceae</taxon>
        <taxon>Oscillatoriophycideae</taxon>
        <taxon>Oscillatoriales</taxon>
        <taxon>Microcoleaceae</taxon>
        <taxon>Lyngbya</taxon>
    </lineage>
</organism>
<keyword evidence="4" id="KW-0597">Phosphoprotein</keyword>
<protein>
    <recommendedName>
        <fullName evidence="3">histidine kinase</fullName>
        <ecNumber evidence="3">2.7.13.3</ecNumber>
    </recommendedName>
</protein>
<dbReference type="Pfam" id="PF02518">
    <property type="entry name" value="HATPase_c"/>
    <property type="match status" value="1"/>
</dbReference>
<keyword evidence="10" id="KW-1185">Reference proteome</keyword>
<sequence length="702" mass="80005">MLNTHQWKQIRDCCKNQAAFERLQQILSEQPVPPFSNNGQSSYSAHLEFEINPIERYKALFRVISRIRESLELNTIFTATAIEVRQLLNADRVAVFRFDPDSGYDDGEFISEDVNPEFESVLAARIHDHCFGEQFAPQYKQGRINAISDIYAAGLSDCHIDILSQFQVRANLFIPLLKDDQLWGGLCIHQCSSPRHWSEDEIEFVTQIAHHLDVALQQVEYINQVQEKAKNLTLLDERQKEEQRQKILFEIVNRIRQSLDLQTIFDTTTQEVRRFIKSDRVVVYRFNSDWSGYFVAESFSSEWKPLIDLIPNIADTCLQETEGGRFRRGEILAIEDIYDAGYSDCQIKLLEQFSARAYIVVPILQGENLWGLLAAYQNTATRRWTDEELQLLSQISIQLGVALQQAELLAETQALANHLKQAQIQLVQTEKMSSLGHLVAGIAHEINNPVNFIYGNLDPATEFTQDLLDLVELYQQEYPQPTPQIVEKIAEIDLDYLIEDLPKILSSMRLGAERIRQLVLSLRNFSRLDEAEVKPVDLHEGIESTLLILHHRLKSKPERSAIEIIKNYGKIPQVECYAAQLNQVFMNILSNALDALESVQNKLGVSFLPTITIKTALIKKTEKQPNNWVIISIQDNAGGMPPEVQSQIFDPFFTTKPVGKGTGLGLSISYQIVVDKHDGMLECNSQPGEGTEFRIVIPVKHS</sequence>
<feature type="domain" description="Phytochrome chromophore attachment site" evidence="7">
    <location>
        <begin position="72"/>
        <end position="211"/>
    </location>
</feature>
<comment type="caution">
    <text evidence="9">The sequence shown here is derived from an EMBL/GenBank/DDBJ whole genome shotgun (WGS) entry which is preliminary data.</text>
</comment>
<dbReference type="InterPro" id="IPR036890">
    <property type="entry name" value="HATPase_C_sf"/>
</dbReference>
<evidence type="ECO:0000259" key="8">
    <source>
        <dbReference type="PROSITE" id="PS50109"/>
    </source>
</evidence>
<evidence type="ECO:0000259" key="7">
    <source>
        <dbReference type="PROSITE" id="PS50046"/>
    </source>
</evidence>
<dbReference type="PANTHER" id="PTHR43065:SF50">
    <property type="entry name" value="HISTIDINE KINASE"/>
    <property type="match status" value="1"/>
</dbReference>
<comment type="similarity">
    <text evidence="2">In the N-terminal section; belongs to the phytochrome family.</text>
</comment>
<dbReference type="InterPro" id="IPR036097">
    <property type="entry name" value="HisK_dim/P_sf"/>
</dbReference>
<reference evidence="9 10" key="1">
    <citation type="journal article" date="2013" name="Front. Microbiol.">
        <title>Comparative genomic analyses of the cyanobacterium, Lyngbya aestuarii BL J, a powerful hydrogen producer.</title>
        <authorList>
            <person name="Kothari A."/>
            <person name="Vaughn M."/>
            <person name="Garcia-Pichel F."/>
        </authorList>
    </citation>
    <scope>NUCLEOTIDE SEQUENCE [LARGE SCALE GENOMIC DNA]</scope>
    <source>
        <strain evidence="9 10">BL J</strain>
    </source>
</reference>
<dbReference type="EC" id="2.7.13.3" evidence="3"/>
<dbReference type="SMART" id="SM00065">
    <property type="entry name" value="GAF"/>
    <property type="match status" value="2"/>
</dbReference>
<feature type="domain" description="Histidine kinase" evidence="8">
    <location>
        <begin position="441"/>
        <end position="701"/>
    </location>
</feature>
<dbReference type="InterPro" id="IPR029016">
    <property type="entry name" value="GAF-like_dom_sf"/>
</dbReference>
<dbReference type="Gene3D" id="3.30.450.40">
    <property type="match status" value="2"/>
</dbReference>
<comment type="catalytic activity">
    <reaction evidence="1">
        <text>ATP + protein L-histidine = ADP + protein N-phospho-L-histidine.</text>
        <dbReference type="EC" id="2.7.13.3"/>
    </reaction>
</comment>
<dbReference type="PANTHER" id="PTHR43065">
    <property type="entry name" value="SENSOR HISTIDINE KINASE"/>
    <property type="match status" value="1"/>
</dbReference>
<dbReference type="PROSITE" id="PS50109">
    <property type="entry name" value="HIS_KIN"/>
    <property type="match status" value="1"/>
</dbReference>
<proteinExistence type="inferred from homology"/>
<dbReference type="InterPro" id="IPR003661">
    <property type="entry name" value="HisK_dim/P_dom"/>
</dbReference>
<keyword evidence="5 9" id="KW-0418">Kinase</keyword>
<accession>U7QM87</accession>
<dbReference type="Gene3D" id="3.30.565.10">
    <property type="entry name" value="Histidine kinase-like ATPase, C-terminal domain"/>
    <property type="match status" value="1"/>
</dbReference>
<dbReference type="PRINTS" id="PR00344">
    <property type="entry name" value="BCTRLSENSOR"/>
</dbReference>
<dbReference type="InterPro" id="IPR003594">
    <property type="entry name" value="HATPase_dom"/>
</dbReference>
<gene>
    <name evidence="9" type="ORF">M595_0799</name>
</gene>
<dbReference type="SMART" id="SM00387">
    <property type="entry name" value="HATPase_c"/>
    <property type="match status" value="1"/>
</dbReference>
<evidence type="ECO:0000313" key="10">
    <source>
        <dbReference type="Proteomes" id="UP000017127"/>
    </source>
</evidence>
<dbReference type="AlphaFoldDB" id="U7QM87"/>
<dbReference type="InterPro" id="IPR005467">
    <property type="entry name" value="His_kinase_dom"/>
</dbReference>
<evidence type="ECO:0000256" key="2">
    <source>
        <dbReference type="ARBA" id="ARBA00006402"/>
    </source>
</evidence>
<dbReference type="InterPro" id="IPR016132">
    <property type="entry name" value="Phyto_chromo_attachment"/>
</dbReference>
<dbReference type="SUPFAM" id="SSF55874">
    <property type="entry name" value="ATPase domain of HSP90 chaperone/DNA topoisomerase II/histidine kinase"/>
    <property type="match status" value="1"/>
</dbReference>
<evidence type="ECO:0000256" key="6">
    <source>
        <dbReference type="ARBA" id="ARBA00023012"/>
    </source>
</evidence>
<name>U7QM87_9CYAN</name>
<dbReference type="EMBL" id="AUZM01000005">
    <property type="protein sequence ID" value="ERT09089.1"/>
    <property type="molecule type" value="Genomic_DNA"/>
</dbReference>
<dbReference type="SUPFAM" id="SSF55781">
    <property type="entry name" value="GAF domain-like"/>
    <property type="match status" value="2"/>
</dbReference>
<dbReference type="Proteomes" id="UP000017127">
    <property type="component" value="Unassembled WGS sequence"/>
</dbReference>
<dbReference type="PATRIC" id="fig|1348334.3.peg.782"/>
<dbReference type="Gene3D" id="1.10.287.130">
    <property type="match status" value="1"/>
</dbReference>
<dbReference type="Pfam" id="PF01590">
    <property type="entry name" value="GAF"/>
    <property type="match status" value="2"/>
</dbReference>
<keyword evidence="5 9" id="KW-0808">Transferase</keyword>
<keyword evidence="6" id="KW-0902">Two-component regulatory system</keyword>
<dbReference type="GO" id="GO:0000155">
    <property type="term" value="F:phosphorelay sensor kinase activity"/>
    <property type="evidence" value="ECO:0007669"/>
    <property type="project" value="InterPro"/>
</dbReference>
<dbReference type="InterPro" id="IPR004358">
    <property type="entry name" value="Sig_transdc_His_kin-like_C"/>
</dbReference>